<keyword evidence="1" id="KW-0472">Membrane</keyword>
<name>A0A975FZ48_9CAUL</name>
<gene>
    <name evidence="2" type="ORF">KCG34_24435</name>
</gene>
<proteinExistence type="predicted"/>
<accession>A0A975FZ48</accession>
<evidence type="ECO:0000256" key="1">
    <source>
        <dbReference type="SAM" id="Phobius"/>
    </source>
</evidence>
<feature type="transmembrane region" description="Helical" evidence="1">
    <location>
        <begin position="72"/>
        <end position="93"/>
    </location>
</feature>
<dbReference type="EMBL" id="CP073078">
    <property type="protein sequence ID" value="QUD88138.1"/>
    <property type="molecule type" value="Genomic_DNA"/>
</dbReference>
<dbReference type="Proteomes" id="UP000676409">
    <property type="component" value="Chromosome"/>
</dbReference>
<dbReference type="AlphaFoldDB" id="A0A975FZ48"/>
<keyword evidence="3" id="KW-1185">Reference proteome</keyword>
<reference evidence="2" key="1">
    <citation type="submission" date="2021-04" db="EMBL/GenBank/DDBJ databases">
        <title>The complete genome sequence of Caulobacter sp. S6.</title>
        <authorList>
            <person name="Tang Y."/>
            <person name="Ouyang W."/>
            <person name="Liu Q."/>
            <person name="Huang B."/>
            <person name="Guo Z."/>
            <person name="Lei P."/>
        </authorList>
    </citation>
    <scope>NUCLEOTIDE SEQUENCE</scope>
    <source>
        <strain evidence="2">S6</strain>
    </source>
</reference>
<keyword evidence="1" id="KW-0812">Transmembrane</keyword>
<sequence>MRGIWMPFGHGIVAFIAIYAAGWLFDHSKSEFKKEIRQPISVLSAGAFSIAFGVTILSQAYVQAFTSISDTIAVYIMILFGLISGSLMVLAFLRYSVKFSDDGILVTPVFGSSKFVPWADVNGLSYPAYRLKLKTASYGVLSIERTCRNIFEFIDFVEYKGVAIDQTVKSRIKRPATSTWTYAFGALGVLIGEMIVRSKQRGR</sequence>
<keyword evidence="1" id="KW-1133">Transmembrane helix</keyword>
<dbReference type="KEGG" id="caul:KCG34_24435"/>
<evidence type="ECO:0000313" key="2">
    <source>
        <dbReference type="EMBL" id="QUD88138.1"/>
    </source>
</evidence>
<feature type="transmembrane region" description="Helical" evidence="1">
    <location>
        <begin position="45"/>
        <end position="66"/>
    </location>
</feature>
<protein>
    <submittedName>
        <fullName evidence="2">Uncharacterized protein</fullName>
    </submittedName>
</protein>
<dbReference type="RefSeq" id="WP_211938189.1">
    <property type="nucleotide sequence ID" value="NZ_CP073078.1"/>
</dbReference>
<organism evidence="2 3">
    <name type="scientific">Phenylobacterium montanum</name>
    <dbReference type="NCBI Taxonomy" id="2823693"/>
    <lineage>
        <taxon>Bacteria</taxon>
        <taxon>Pseudomonadati</taxon>
        <taxon>Pseudomonadota</taxon>
        <taxon>Alphaproteobacteria</taxon>
        <taxon>Caulobacterales</taxon>
        <taxon>Caulobacteraceae</taxon>
        <taxon>Phenylobacterium</taxon>
    </lineage>
</organism>
<evidence type="ECO:0000313" key="3">
    <source>
        <dbReference type="Proteomes" id="UP000676409"/>
    </source>
</evidence>
<feature type="transmembrane region" description="Helical" evidence="1">
    <location>
        <begin position="6"/>
        <end position="25"/>
    </location>
</feature>